<evidence type="ECO:0000313" key="3">
    <source>
        <dbReference type="Proteomes" id="UP001054821"/>
    </source>
</evidence>
<proteinExistence type="predicted"/>
<accession>A0AAD4VN26</accession>
<keyword evidence="3" id="KW-1185">Reference proteome</keyword>
<evidence type="ECO:0000259" key="1">
    <source>
        <dbReference type="Pfam" id="PF14291"/>
    </source>
</evidence>
<dbReference type="AlphaFoldDB" id="A0AAD4VN26"/>
<dbReference type="Pfam" id="PF14291">
    <property type="entry name" value="DUF4371"/>
    <property type="match status" value="1"/>
</dbReference>
<comment type="caution">
    <text evidence="2">The sequence shown here is derived from an EMBL/GenBank/DDBJ whole genome shotgun (WGS) entry which is preliminary data.</text>
</comment>
<protein>
    <recommendedName>
        <fullName evidence="1">DUF4371 domain-containing protein</fullName>
    </recommendedName>
</protein>
<feature type="domain" description="DUF4371" evidence="1">
    <location>
        <begin position="3"/>
        <end position="188"/>
    </location>
</feature>
<organism evidence="2 3">
    <name type="scientific">Prunus dulcis</name>
    <name type="common">Almond</name>
    <name type="synonym">Amygdalus dulcis</name>
    <dbReference type="NCBI Taxonomy" id="3755"/>
    <lineage>
        <taxon>Eukaryota</taxon>
        <taxon>Viridiplantae</taxon>
        <taxon>Streptophyta</taxon>
        <taxon>Embryophyta</taxon>
        <taxon>Tracheophyta</taxon>
        <taxon>Spermatophyta</taxon>
        <taxon>Magnoliopsida</taxon>
        <taxon>eudicotyledons</taxon>
        <taxon>Gunneridae</taxon>
        <taxon>Pentapetalae</taxon>
        <taxon>rosids</taxon>
        <taxon>fabids</taxon>
        <taxon>Rosales</taxon>
        <taxon>Rosaceae</taxon>
        <taxon>Amygdaloideae</taxon>
        <taxon>Amygdaleae</taxon>
        <taxon>Prunus</taxon>
    </lineage>
</organism>
<dbReference type="EMBL" id="JAJFAZ020000005">
    <property type="protein sequence ID" value="KAI5327177.1"/>
    <property type="molecule type" value="Genomic_DNA"/>
</dbReference>
<gene>
    <name evidence="2" type="ORF">L3X38_026573</name>
</gene>
<name>A0AAD4VN26_PRUDU</name>
<dbReference type="InterPro" id="IPR025398">
    <property type="entry name" value="DUF4371"/>
</dbReference>
<dbReference type="PANTHER" id="PTHR45749:SF36">
    <property type="entry name" value="ZINC FINGER MYM-TYPE PROTEIN 1-LIKE"/>
    <property type="match status" value="1"/>
</dbReference>
<evidence type="ECO:0000313" key="2">
    <source>
        <dbReference type="EMBL" id="KAI5327177.1"/>
    </source>
</evidence>
<sequence>MIKQTGQSRINYRILLTAALDCTIYLLRQGLHFRGHDESETSSNKGNYVELLQFLADHDEKVCADVFENALGNLKYITPKIQKDLVNSCAAKTMDAIISDMDNAFFSILVNESRDVSIREQIAVVLRYVNKKGQVIERFVGVQYVFDTTSSKLKEEIEQLISSTNLSMSRLRGHRYDDASNMKGKLNGLKTQILREYP</sequence>
<reference evidence="2 3" key="1">
    <citation type="journal article" date="2022" name="G3 (Bethesda)">
        <title>Whole-genome sequence and methylome profiling of the almond [Prunus dulcis (Mill.) D.A. Webb] cultivar 'Nonpareil'.</title>
        <authorList>
            <person name="D'Amico-Willman K.M."/>
            <person name="Ouma W.Z."/>
            <person name="Meulia T."/>
            <person name="Sideli G.M."/>
            <person name="Gradziel T.M."/>
            <person name="Fresnedo-Ramirez J."/>
        </authorList>
    </citation>
    <scope>NUCLEOTIDE SEQUENCE [LARGE SCALE GENOMIC DNA]</scope>
    <source>
        <strain evidence="2">Clone GOH B32 T37-40</strain>
    </source>
</reference>
<dbReference type="Proteomes" id="UP001054821">
    <property type="component" value="Chromosome 5"/>
</dbReference>
<dbReference type="PANTHER" id="PTHR45749">
    <property type="match status" value="1"/>
</dbReference>